<evidence type="ECO:0000313" key="2">
    <source>
        <dbReference type="Proteomes" id="UP000254291"/>
    </source>
</evidence>
<sequence>MASIAGFRPWPRWTPRWTLRWALPGLFRKAPATSAVAVVESASRRPDLRKRRNYAPPRDSFFETAAMRREMYRL</sequence>
<dbReference type="AlphaFoldDB" id="A0A378SFU0"/>
<accession>A0A378SFU0</accession>
<organism evidence="1 2">
    <name type="scientific">Mycolicibacterium gilvum</name>
    <dbReference type="NCBI Taxonomy" id="1804"/>
    <lineage>
        <taxon>Bacteria</taxon>
        <taxon>Bacillati</taxon>
        <taxon>Actinomycetota</taxon>
        <taxon>Actinomycetes</taxon>
        <taxon>Mycobacteriales</taxon>
        <taxon>Mycobacteriaceae</taxon>
        <taxon>Mycolicibacterium</taxon>
    </lineage>
</organism>
<name>A0A378SFU0_9MYCO</name>
<evidence type="ECO:0000313" key="1">
    <source>
        <dbReference type="EMBL" id="STZ41732.1"/>
    </source>
</evidence>
<dbReference type="EMBL" id="UGQM01000001">
    <property type="protein sequence ID" value="STZ41732.1"/>
    <property type="molecule type" value="Genomic_DNA"/>
</dbReference>
<protein>
    <submittedName>
        <fullName evidence="1">Uncharacterized protein</fullName>
    </submittedName>
</protein>
<proteinExistence type="predicted"/>
<gene>
    <name evidence="1" type="ORF">NCTC10742_00939</name>
</gene>
<dbReference type="RefSeq" id="WP_041800423.1">
    <property type="nucleotide sequence ID" value="NZ_JACKST010000065.1"/>
</dbReference>
<reference evidence="1 2" key="1">
    <citation type="submission" date="2018-06" db="EMBL/GenBank/DDBJ databases">
        <authorList>
            <consortium name="Pathogen Informatics"/>
            <person name="Doyle S."/>
        </authorList>
    </citation>
    <scope>NUCLEOTIDE SEQUENCE [LARGE SCALE GENOMIC DNA]</scope>
    <source>
        <strain evidence="1 2">NCTC10742</strain>
    </source>
</reference>
<dbReference type="Proteomes" id="UP000254291">
    <property type="component" value="Unassembled WGS sequence"/>
</dbReference>